<evidence type="ECO:0000256" key="3">
    <source>
        <dbReference type="ARBA" id="ARBA00022741"/>
    </source>
</evidence>
<sequence length="283" mass="31213">MTYQLEHVYISRQGQAVLEDICLTLPSGQLIGVIGPNGAGKSTLLAALAGDLEIDQGQLTLNGESLDTLAFDRLARRRAIMAQQTPAVFNLTVGQVLELGLHAFLHWSRPDRTALVAEVAQSTEIAHWLDVSITMLSMGQQQRVHFARTLLQAIAAQKEHGKVWLLLDEPTASQDPWQQQMMMAICQRYAAQFSIGVLLVMHDLTLAAQWCEQMIVLKDKRVVAHGKTSDVLTVPVLKQTFGAALNVQVVWEPLPGVIMSGRVGDQVTDQDRDASTRLPRARH</sequence>
<keyword evidence="9" id="KW-1185">Reference proteome</keyword>
<dbReference type="CDD" id="cd03214">
    <property type="entry name" value="ABC_Iron-Siderophores_B12_Hemin"/>
    <property type="match status" value="1"/>
</dbReference>
<reference evidence="8 9" key="1">
    <citation type="submission" date="2020-11" db="EMBL/GenBank/DDBJ databases">
        <title>Algicoccus daihaiensis sp.nov., isolated from Daihai Lake in Inner Mongolia.</title>
        <authorList>
            <person name="Kai J."/>
        </authorList>
    </citation>
    <scope>NUCLEOTIDE SEQUENCE [LARGE SCALE GENOMIC DNA]</scope>
    <source>
        <strain evidence="9">f23</strain>
    </source>
</reference>
<name>A0ABY4ANW6_9BURK</name>
<evidence type="ECO:0000256" key="5">
    <source>
        <dbReference type="ARBA" id="ARBA00022967"/>
    </source>
</evidence>
<dbReference type="SMART" id="SM00382">
    <property type="entry name" value="AAA"/>
    <property type="match status" value="1"/>
</dbReference>
<evidence type="ECO:0000313" key="8">
    <source>
        <dbReference type="EMBL" id="UOD50725.1"/>
    </source>
</evidence>
<evidence type="ECO:0000256" key="4">
    <source>
        <dbReference type="ARBA" id="ARBA00022840"/>
    </source>
</evidence>
<keyword evidence="4 8" id="KW-0067">ATP-binding</keyword>
<dbReference type="Proteomes" id="UP000831607">
    <property type="component" value="Chromosome"/>
</dbReference>
<dbReference type="InterPro" id="IPR003439">
    <property type="entry name" value="ABC_transporter-like_ATP-bd"/>
</dbReference>
<organism evidence="8 9">
    <name type="scientific">Orrella daihaiensis</name>
    <dbReference type="NCBI Taxonomy" id="2782176"/>
    <lineage>
        <taxon>Bacteria</taxon>
        <taxon>Pseudomonadati</taxon>
        <taxon>Pseudomonadota</taxon>
        <taxon>Betaproteobacteria</taxon>
        <taxon>Burkholderiales</taxon>
        <taxon>Alcaligenaceae</taxon>
        <taxon>Orrella</taxon>
    </lineage>
</organism>
<dbReference type="GO" id="GO:0005524">
    <property type="term" value="F:ATP binding"/>
    <property type="evidence" value="ECO:0007669"/>
    <property type="project" value="UniProtKB-KW"/>
</dbReference>
<evidence type="ECO:0000313" key="9">
    <source>
        <dbReference type="Proteomes" id="UP000831607"/>
    </source>
</evidence>
<protein>
    <submittedName>
        <fullName evidence="8">ATP-binding cassette domain-containing protein</fullName>
    </submittedName>
</protein>
<keyword evidence="3" id="KW-0547">Nucleotide-binding</keyword>
<keyword evidence="2" id="KW-0472">Membrane</keyword>
<evidence type="ECO:0000256" key="6">
    <source>
        <dbReference type="ARBA" id="ARBA00037066"/>
    </source>
</evidence>
<dbReference type="SUPFAM" id="SSF52540">
    <property type="entry name" value="P-loop containing nucleoside triphosphate hydrolases"/>
    <property type="match status" value="1"/>
</dbReference>
<dbReference type="PANTHER" id="PTHR42794:SF1">
    <property type="entry name" value="HEMIN IMPORT ATP-BINDING PROTEIN HMUV"/>
    <property type="match status" value="1"/>
</dbReference>
<accession>A0ABY4ANW6</accession>
<evidence type="ECO:0000256" key="2">
    <source>
        <dbReference type="ARBA" id="ARBA00022475"/>
    </source>
</evidence>
<dbReference type="PROSITE" id="PS50893">
    <property type="entry name" value="ABC_TRANSPORTER_2"/>
    <property type="match status" value="1"/>
</dbReference>
<dbReference type="Gene3D" id="3.40.50.300">
    <property type="entry name" value="P-loop containing nucleotide triphosphate hydrolases"/>
    <property type="match status" value="1"/>
</dbReference>
<evidence type="ECO:0000259" key="7">
    <source>
        <dbReference type="PROSITE" id="PS50893"/>
    </source>
</evidence>
<dbReference type="Pfam" id="PF00005">
    <property type="entry name" value="ABC_tran"/>
    <property type="match status" value="1"/>
</dbReference>
<evidence type="ECO:0000256" key="1">
    <source>
        <dbReference type="ARBA" id="ARBA00022448"/>
    </source>
</evidence>
<dbReference type="InterPro" id="IPR027417">
    <property type="entry name" value="P-loop_NTPase"/>
</dbReference>
<feature type="domain" description="ABC transporter" evidence="7">
    <location>
        <begin position="3"/>
        <end position="244"/>
    </location>
</feature>
<keyword evidence="5" id="KW-1278">Translocase</keyword>
<comment type="function">
    <text evidence="6">Part of the ABC transporter complex HmuTUV involved in hemin import. Responsible for energy coupling to the transport system.</text>
</comment>
<keyword evidence="1" id="KW-0813">Transport</keyword>
<dbReference type="EMBL" id="CP063982">
    <property type="protein sequence ID" value="UOD50725.1"/>
    <property type="molecule type" value="Genomic_DNA"/>
</dbReference>
<dbReference type="PANTHER" id="PTHR42794">
    <property type="entry name" value="HEMIN IMPORT ATP-BINDING PROTEIN HMUV"/>
    <property type="match status" value="1"/>
</dbReference>
<dbReference type="InterPro" id="IPR003593">
    <property type="entry name" value="AAA+_ATPase"/>
</dbReference>
<proteinExistence type="predicted"/>
<dbReference type="RefSeq" id="WP_243479135.1">
    <property type="nucleotide sequence ID" value="NZ_CP063982.1"/>
</dbReference>
<keyword evidence="2" id="KW-1003">Cell membrane</keyword>
<gene>
    <name evidence="8" type="ORF">DHf2319_01970</name>
</gene>